<accession>A0A2S0M9E4</accession>
<proteinExistence type="predicted"/>
<dbReference type="PANTHER" id="PTHR33877:SF2">
    <property type="entry name" value="OS07G0170200 PROTEIN"/>
    <property type="match status" value="1"/>
</dbReference>
<dbReference type="InterPro" id="IPR052892">
    <property type="entry name" value="NA-targeting_endonuclease"/>
</dbReference>
<dbReference type="SMART" id="SM00507">
    <property type="entry name" value="HNHc"/>
    <property type="match status" value="1"/>
</dbReference>
<dbReference type="CDD" id="cd00085">
    <property type="entry name" value="HNHc"/>
    <property type="match status" value="1"/>
</dbReference>
<dbReference type="AlphaFoldDB" id="A0A2S0M9E4"/>
<dbReference type="Gene3D" id="1.10.30.50">
    <property type="match status" value="1"/>
</dbReference>
<keyword evidence="2" id="KW-0378">Hydrolase</keyword>
<feature type="domain" description="HNH nuclease" evidence="1">
    <location>
        <begin position="44"/>
        <end position="97"/>
    </location>
</feature>
<dbReference type="GO" id="GO:0008270">
    <property type="term" value="F:zinc ion binding"/>
    <property type="evidence" value="ECO:0007669"/>
    <property type="project" value="InterPro"/>
</dbReference>
<dbReference type="EMBL" id="CP027569">
    <property type="protein sequence ID" value="AVO28062.1"/>
    <property type="molecule type" value="Genomic_DNA"/>
</dbReference>
<evidence type="ECO:0000259" key="1">
    <source>
        <dbReference type="SMART" id="SM00507"/>
    </source>
</evidence>
<evidence type="ECO:0000313" key="2">
    <source>
        <dbReference type="EMBL" id="AVO28062.1"/>
    </source>
</evidence>
<dbReference type="InterPro" id="IPR003615">
    <property type="entry name" value="HNH_nuc"/>
</dbReference>
<dbReference type="Proteomes" id="UP000238358">
    <property type="component" value="Chromosome"/>
</dbReference>
<dbReference type="GO" id="GO:0003676">
    <property type="term" value="F:nucleic acid binding"/>
    <property type="evidence" value="ECO:0007669"/>
    <property type="project" value="InterPro"/>
</dbReference>
<evidence type="ECO:0000313" key="3">
    <source>
        <dbReference type="Proteomes" id="UP000238358"/>
    </source>
</evidence>
<dbReference type="InterPro" id="IPR002711">
    <property type="entry name" value="HNH"/>
</dbReference>
<gene>
    <name evidence="2" type="ORF">C6Y28_10730</name>
</gene>
<dbReference type="PANTHER" id="PTHR33877">
    <property type="entry name" value="SLL1193 PROTEIN"/>
    <property type="match status" value="1"/>
</dbReference>
<dbReference type="GO" id="GO:0004519">
    <property type="term" value="F:endonuclease activity"/>
    <property type="evidence" value="ECO:0007669"/>
    <property type="project" value="UniProtKB-KW"/>
</dbReference>
<keyword evidence="2" id="KW-0255">Endonuclease</keyword>
<organism evidence="2 3">
    <name type="scientific">Megasphaera elsdenii</name>
    <dbReference type="NCBI Taxonomy" id="907"/>
    <lineage>
        <taxon>Bacteria</taxon>
        <taxon>Bacillati</taxon>
        <taxon>Bacillota</taxon>
        <taxon>Negativicutes</taxon>
        <taxon>Veillonellales</taxon>
        <taxon>Veillonellaceae</taxon>
        <taxon>Megasphaera</taxon>
    </lineage>
</organism>
<reference evidence="2 3" key="1">
    <citation type="journal article" date="2018" name="Genome Announc.">
        <title>Complete genomes of two Megasphaera elsdenii strains, NCIMB 702410 and ATCC 25940.</title>
        <authorList>
            <person name="Hatmaker E.A."/>
            <person name="O'Dell K."/>
            <person name="Riley L.A."/>
            <person name="Klingeman D.M."/>
            <person name="Guss A.M."/>
        </authorList>
    </citation>
    <scope>NUCLEOTIDE SEQUENCE [LARGE SCALE GENOMIC DNA]</scope>
    <source>
        <strain evidence="2 3">NCIMB702410</strain>
    </source>
</reference>
<dbReference type="OrthoDB" id="9802901at2"/>
<keyword evidence="2" id="KW-0540">Nuclease</keyword>
<protein>
    <submittedName>
        <fullName evidence="2">HNH endonuclease</fullName>
    </submittedName>
</protein>
<sequence length="151" mass="17810">MAGPAPSWKGGCVDIEQKWREAQAIQQKLLEKEQERRHKPIPKAVRKQVYEKYDGHCAYCGRPIAYKDMQVDHIKAKYVGGADELDNYNPACRMCNFYKGTMDIDHFRDQLKLVRDRLHKVYIYRLSLAYGLIKEKDNDIEFYFEKCNKGE</sequence>
<name>A0A2S0M9E4_MEGEL</name>
<dbReference type="Pfam" id="PF01844">
    <property type="entry name" value="HNH"/>
    <property type="match status" value="1"/>
</dbReference>